<dbReference type="InterPro" id="IPR031747">
    <property type="entry name" value="TMEM232"/>
</dbReference>
<sequence length="653" mass="76297">MPIFKLPVIKKFGVLSDVRHMHFQQRLFKQAWGSHPLEVKHEEHRNPLEITEKFILQFNSAEGSVEQEQFLSLARKMLLRCKRRSGFHSMGCGEYVDLTVAWTELILLAQCKGKIQEEALDILLVSLDQAPVNSDHIRVLFFIAESVLYRICCDAVHKSYLYSNEVKLSKIGFLTFLRLFVFHLSDKLVPYKENKCRLLTFIQVLPSCETVYQLYPNVLSALRFMNKAAETICSSMMPLERMSSSDNSFKQNQYPHTFDLYSQGSISSEYDPPKFEMNPFLWHSLLTWQCVQTNGTRLNELLQNLFVYRGELHQENWLYSVLALFFLGEAAKLNMSCLKVLMHLMRDFILSPLSLQLKHENCKRNISSWRWEVAYIYTMVLADICLNGNISEIQKTAFVGCKEHGYLLKQTKELKEASLYDLLHYSPAQMSNLCDEIFWVIRYGAVHSLVKICHELRGNVNREGLRNAVWKALYKQKRNENDSHILEAVKVAEAEINGPINPFISRNGKVLSTHRSLACFQYVGWRIASGLCSFYFPTTHYIHLPRTSLPKKSQIQHSQSKQHKMEKKVSHFLCKEVLQAGKRSVSHQDFTMRSDMDLKRVIKNQWEKELQVLIKEEDDMSNKSLQKNQTQETYFREIMRKREEKLKKEDKTL</sequence>
<proteinExistence type="predicted"/>
<dbReference type="GeneID" id="117352593"/>
<dbReference type="Pfam" id="PF15877">
    <property type="entry name" value="TMEM232"/>
    <property type="match status" value="1"/>
</dbReference>
<protein>
    <submittedName>
        <fullName evidence="2 3">Transmembrane protein 232 isoform X1</fullName>
    </submittedName>
</protein>
<keyword evidence="1" id="KW-1185">Reference proteome</keyword>
<dbReference type="Proteomes" id="UP000515159">
    <property type="component" value="Chromosome 1"/>
</dbReference>
<organism evidence="1 2">
    <name type="scientific">Geotrypetes seraphini</name>
    <name type="common">Gaboon caecilian</name>
    <name type="synonym">Caecilia seraphini</name>
    <dbReference type="NCBI Taxonomy" id="260995"/>
    <lineage>
        <taxon>Eukaryota</taxon>
        <taxon>Metazoa</taxon>
        <taxon>Chordata</taxon>
        <taxon>Craniata</taxon>
        <taxon>Vertebrata</taxon>
        <taxon>Euteleostomi</taxon>
        <taxon>Amphibia</taxon>
        <taxon>Gymnophiona</taxon>
        <taxon>Geotrypetes</taxon>
    </lineage>
</organism>
<dbReference type="CTD" id="642987"/>
<keyword evidence="2 3" id="KW-0812">Transmembrane</keyword>
<accession>A0A6P8PM58</accession>
<dbReference type="RefSeq" id="XP_033785024.1">
    <property type="nucleotide sequence ID" value="XM_033929133.1"/>
</dbReference>
<dbReference type="AlphaFoldDB" id="A0A6P8PM58"/>
<reference evidence="2 3" key="1">
    <citation type="submission" date="2025-04" db="UniProtKB">
        <authorList>
            <consortium name="RefSeq"/>
        </authorList>
    </citation>
    <scope>IDENTIFICATION</scope>
</reference>
<dbReference type="PANTHER" id="PTHR28651:SF1">
    <property type="entry name" value="TRANSMEMBRANE PROTEIN 232"/>
    <property type="match status" value="1"/>
</dbReference>
<evidence type="ECO:0000313" key="1">
    <source>
        <dbReference type="Proteomes" id="UP000515159"/>
    </source>
</evidence>
<dbReference type="OrthoDB" id="10016194at2759"/>
<keyword evidence="2 3" id="KW-0472">Membrane</keyword>
<gene>
    <name evidence="2 3" type="primary">TMEM232</name>
</gene>
<dbReference type="PANTHER" id="PTHR28651">
    <property type="entry name" value="TRANSMEMBRANE PROTEIN 232"/>
    <property type="match status" value="1"/>
</dbReference>
<evidence type="ECO:0000313" key="3">
    <source>
        <dbReference type="RefSeq" id="XP_033785025.1"/>
    </source>
</evidence>
<name>A0A6P8PM58_GEOSA</name>
<evidence type="ECO:0000313" key="2">
    <source>
        <dbReference type="RefSeq" id="XP_033785024.1"/>
    </source>
</evidence>
<dbReference type="KEGG" id="gsh:117352593"/>
<dbReference type="RefSeq" id="XP_033785025.1">
    <property type="nucleotide sequence ID" value="XM_033929134.1"/>
</dbReference>